<evidence type="ECO:0000256" key="6">
    <source>
        <dbReference type="RuleBase" id="RU003355"/>
    </source>
</evidence>
<dbReference type="InterPro" id="IPR023827">
    <property type="entry name" value="Peptidase_S8_Asp-AS"/>
</dbReference>
<dbReference type="AlphaFoldDB" id="A0A3P3U3U6"/>
<dbReference type="InterPro" id="IPR036852">
    <property type="entry name" value="Peptidase_S8/S53_dom_sf"/>
</dbReference>
<gene>
    <name evidence="9" type="ORF">EHV15_20250</name>
</gene>
<evidence type="ECO:0000256" key="7">
    <source>
        <dbReference type="SAM" id="SignalP"/>
    </source>
</evidence>
<dbReference type="OrthoDB" id="9798386at2"/>
<feature type="active site" description="Charge relay system" evidence="5">
    <location>
        <position position="258"/>
    </location>
</feature>
<dbReference type="SUPFAM" id="SSF52743">
    <property type="entry name" value="Subtilisin-like"/>
    <property type="match status" value="1"/>
</dbReference>
<dbReference type="Pfam" id="PF00082">
    <property type="entry name" value="Peptidase_S8"/>
    <property type="match status" value="1"/>
</dbReference>
<dbReference type="InterPro" id="IPR000209">
    <property type="entry name" value="Peptidase_S8/S53_dom"/>
</dbReference>
<dbReference type="PROSITE" id="PS00138">
    <property type="entry name" value="SUBTILASE_SER"/>
    <property type="match status" value="1"/>
</dbReference>
<dbReference type="EMBL" id="RRCN01000001">
    <property type="protein sequence ID" value="RRJ64991.1"/>
    <property type="molecule type" value="Genomic_DNA"/>
</dbReference>
<evidence type="ECO:0000256" key="1">
    <source>
        <dbReference type="ARBA" id="ARBA00011073"/>
    </source>
</evidence>
<keyword evidence="7" id="KW-0732">Signal</keyword>
<evidence type="ECO:0000256" key="3">
    <source>
        <dbReference type="ARBA" id="ARBA00022801"/>
    </source>
</evidence>
<dbReference type="RefSeq" id="WP_128632791.1">
    <property type="nucleotide sequence ID" value="NZ_RRCN01000001.1"/>
</dbReference>
<dbReference type="PROSITE" id="PS00136">
    <property type="entry name" value="SUBTILASE_ASP"/>
    <property type="match status" value="1"/>
</dbReference>
<dbReference type="Gene3D" id="2.60.120.380">
    <property type="match status" value="1"/>
</dbReference>
<dbReference type="Gene3D" id="3.40.50.200">
    <property type="entry name" value="Peptidase S8/S53 domain"/>
    <property type="match status" value="1"/>
</dbReference>
<feature type="domain" description="Peptidase S8/S53" evidence="8">
    <location>
        <begin position="216"/>
        <end position="449"/>
    </location>
</feature>
<keyword evidence="2 5" id="KW-0645">Protease</keyword>
<dbReference type="InterPro" id="IPR050131">
    <property type="entry name" value="Peptidase_S8_subtilisin-like"/>
</dbReference>
<proteinExistence type="inferred from homology"/>
<feature type="active site" description="Charge relay system" evidence="5">
    <location>
        <position position="224"/>
    </location>
</feature>
<evidence type="ECO:0000256" key="2">
    <source>
        <dbReference type="ARBA" id="ARBA00022670"/>
    </source>
</evidence>
<feature type="active site" description="Charge relay system" evidence="5">
    <location>
        <position position="431"/>
    </location>
</feature>
<sequence length="605" mass="64072">MKIVKFFSINLLAILLIALPVTASAQEDIWASVDNGNSVVKPMANSKIKIIDRQVEDNNSIQHLSIDLSSVGQEKLSGASKVLEALQQKINQHKLSSAQDKIEVSIMLKYDASITKDEFIKNHEELFEGAITNPDGFGVFSFFAALTPEQIETVIQLDEVSSVSTPDDVVSVYGEPVEDQEGVYLNGSTEMTGIKKARSDYGVTGNRDGKASYSKNDSVIAIIDTGIDGDHVDLNGGKILGWMDFVNGRTTPYDDLGHGTHVASIAAGIGAGDPGIQTGVAPGAALVGVKVCVTDTNCSTQNVLNALDWIIANKSNYGIDVINISLGSAGNVNTNICNRVNSAIAKGILTVVAAGNTPSGADYGSLNHIAKCSNVVSVGNMADPYEGGWYLNFTSNRGTGSQGPSLTAPGTLIRAAKANSTNEYIAYSGTSMASPMIAGLAALMLHASNGDLSYDFSTEGFGMSGYDKVYGNGLILGHDTIKAAKGSSSGSYDDYRDHIRAQSGIDASTMDMYSIKVNSTDAYFASTLIIDDENGADLDLYIWEPGIEPVQNGQLRLDLAMKSSTGSLPQETISFKPTEKGTYKVGILAYDKATYAIDWSGQISS</sequence>
<evidence type="ECO:0000256" key="4">
    <source>
        <dbReference type="ARBA" id="ARBA00022825"/>
    </source>
</evidence>
<keyword evidence="3 5" id="KW-0378">Hydrolase</keyword>
<name>A0A3P3U3U6_9BACL</name>
<dbReference type="PRINTS" id="PR00723">
    <property type="entry name" value="SUBTILISIN"/>
</dbReference>
<dbReference type="InterPro" id="IPR023828">
    <property type="entry name" value="Peptidase_S8_Ser-AS"/>
</dbReference>
<dbReference type="Proteomes" id="UP000267017">
    <property type="component" value="Unassembled WGS sequence"/>
</dbReference>
<reference evidence="9 10" key="1">
    <citation type="submission" date="2018-11" db="EMBL/GenBank/DDBJ databases">
        <title>Genome sequencing of Paenibacillus sp. KCOM 3021 (= ChDC PVNT-B20).</title>
        <authorList>
            <person name="Kook J.-K."/>
            <person name="Park S.-N."/>
            <person name="Lim Y.K."/>
        </authorList>
    </citation>
    <scope>NUCLEOTIDE SEQUENCE [LARGE SCALE GENOMIC DNA]</scope>
    <source>
        <strain evidence="9 10">KCOM 3021</strain>
    </source>
</reference>
<dbReference type="PROSITE" id="PS00137">
    <property type="entry name" value="SUBTILASE_HIS"/>
    <property type="match status" value="1"/>
</dbReference>
<evidence type="ECO:0000313" key="9">
    <source>
        <dbReference type="EMBL" id="RRJ64991.1"/>
    </source>
</evidence>
<keyword evidence="10" id="KW-1185">Reference proteome</keyword>
<protein>
    <submittedName>
        <fullName evidence="9">Peptidase S8</fullName>
    </submittedName>
</protein>
<dbReference type="PANTHER" id="PTHR43806">
    <property type="entry name" value="PEPTIDASE S8"/>
    <property type="match status" value="1"/>
</dbReference>
<evidence type="ECO:0000259" key="8">
    <source>
        <dbReference type="Pfam" id="PF00082"/>
    </source>
</evidence>
<evidence type="ECO:0000313" key="10">
    <source>
        <dbReference type="Proteomes" id="UP000267017"/>
    </source>
</evidence>
<dbReference type="PROSITE" id="PS51892">
    <property type="entry name" value="SUBTILASE"/>
    <property type="match status" value="1"/>
</dbReference>
<feature type="signal peptide" evidence="7">
    <location>
        <begin position="1"/>
        <end position="25"/>
    </location>
</feature>
<dbReference type="GO" id="GO:0004252">
    <property type="term" value="F:serine-type endopeptidase activity"/>
    <property type="evidence" value="ECO:0007669"/>
    <property type="project" value="UniProtKB-UniRule"/>
</dbReference>
<keyword evidence="4 5" id="KW-0720">Serine protease</keyword>
<dbReference type="InterPro" id="IPR022398">
    <property type="entry name" value="Peptidase_S8_His-AS"/>
</dbReference>
<dbReference type="PANTHER" id="PTHR43806:SF65">
    <property type="entry name" value="SERINE PROTEASE APRX"/>
    <property type="match status" value="1"/>
</dbReference>
<dbReference type="InterPro" id="IPR015500">
    <property type="entry name" value="Peptidase_S8_subtilisin-rel"/>
</dbReference>
<accession>A0A3P3U3U6</accession>
<comment type="caution">
    <text evidence="9">The sequence shown here is derived from an EMBL/GenBank/DDBJ whole genome shotgun (WGS) entry which is preliminary data.</text>
</comment>
<dbReference type="GO" id="GO:0006508">
    <property type="term" value="P:proteolysis"/>
    <property type="evidence" value="ECO:0007669"/>
    <property type="project" value="UniProtKB-KW"/>
</dbReference>
<organism evidence="9 10">
    <name type="scientific">Paenibacillus oralis</name>
    <dbReference type="NCBI Taxonomy" id="2490856"/>
    <lineage>
        <taxon>Bacteria</taxon>
        <taxon>Bacillati</taxon>
        <taxon>Bacillota</taxon>
        <taxon>Bacilli</taxon>
        <taxon>Bacillales</taxon>
        <taxon>Paenibacillaceae</taxon>
        <taxon>Paenibacillus</taxon>
    </lineage>
</organism>
<evidence type="ECO:0000256" key="5">
    <source>
        <dbReference type="PROSITE-ProRule" id="PRU01240"/>
    </source>
</evidence>
<feature type="chain" id="PRO_5018090614" evidence="7">
    <location>
        <begin position="26"/>
        <end position="605"/>
    </location>
</feature>
<comment type="similarity">
    <text evidence="1 5 6">Belongs to the peptidase S8 family.</text>
</comment>